<dbReference type="Proteomes" id="UP000310685">
    <property type="component" value="Unassembled WGS sequence"/>
</dbReference>
<feature type="region of interest" description="Disordered" evidence="10">
    <location>
        <begin position="714"/>
        <end position="789"/>
    </location>
</feature>
<feature type="compositionally biased region" description="Basic residues" evidence="10">
    <location>
        <begin position="778"/>
        <end position="789"/>
    </location>
</feature>
<dbReference type="InterPro" id="IPR036420">
    <property type="entry name" value="BRCT_dom_sf"/>
</dbReference>
<dbReference type="FunFam" id="3.40.50.10190:FF:000001">
    <property type="entry name" value="Replication factor C subunit 1"/>
    <property type="match status" value="1"/>
</dbReference>
<dbReference type="SMART" id="SM00382">
    <property type="entry name" value="AAA"/>
    <property type="match status" value="1"/>
</dbReference>
<reference evidence="14 15" key="1">
    <citation type="submission" date="2019-03" db="EMBL/GenBank/DDBJ databases">
        <title>Sequencing 25 genomes of Wallemia mellicola.</title>
        <authorList>
            <person name="Gostincar C."/>
        </authorList>
    </citation>
    <scope>NUCLEOTIDE SEQUENCE [LARGE SCALE GENOMIC DNA]</scope>
    <source>
        <strain evidence="13 14">EXF-1262</strain>
        <strain evidence="12 15">EXF-6152</strain>
    </source>
</reference>
<dbReference type="GO" id="GO:0003677">
    <property type="term" value="F:DNA binding"/>
    <property type="evidence" value="ECO:0007669"/>
    <property type="project" value="UniProtKB-KW"/>
</dbReference>
<dbReference type="PANTHER" id="PTHR23389">
    <property type="entry name" value="CHROMOSOME TRANSMISSION FIDELITY FACTOR 18"/>
    <property type="match status" value="1"/>
</dbReference>
<dbReference type="GO" id="GO:0005524">
    <property type="term" value="F:ATP binding"/>
    <property type="evidence" value="ECO:0007669"/>
    <property type="project" value="UniProtKB-KW"/>
</dbReference>
<dbReference type="CDD" id="cd18140">
    <property type="entry name" value="HLD_clamp_RFC"/>
    <property type="match status" value="1"/>
</dbReference>
<feature type="domain" description="BRCT" evidence="11">
    <location>
        <begin position="51"/>
        <end position="113"/>
    </location>
</feature>
<keyword evidence="7" id="KW-0067">ATP-binding</keyword>
<sequence>MSTKRKTTVNITDSEDDMPKKPAPSKKSFNYKDYLQRTGPENLGSKEIPQGSPNCLNGLTLVFTGELDNIGRDSAVEAAKRYGAKVTAAPSGRTSYVILGREPGPKKLQIIKEKGLKTLDENGFCQLIANSNGDLDSNSLSKLKKEEEKIKKDAKELERIEQDKSSQLKSTSKASSISPNSQLWTVKYAPNQLKDICGNKGQVEKIVNWLKDWQNHLRNGFPSDNSKSDIKGKKALLVHGAPGIGKTTAAHLAAKSAGYSPLELNASDVRSKKLIESTTNIDNTSIDTFFGNNNNDAINTNVTHSTCLIFDECDGMSAGDRGGIGAMNALIKKTRIPIICICNDKSNPKMRPFQNTCGDILFRRPEASQIRSRIMSILHKEKMKLDSNVVDQLISGSQSDIRQVINMISTWKLLSNTMNYDQGKELSEKSNYVSLRVQDNQKFSIQTPWTVMSNLFSPHMFGPTNQKPLAAKADYYFHDHSLIPLFVQENYVKCNPVKARDSDHNRSEFNRIKCLSDAADAISDGDLVDSMIHGSQQQWSLMPIHAIHSTVRPASFMYGGFKSGYGRDTISFPAWLGQYSKTNKYNRALGDIQARMRLKISGEANEIRQYYYPTLWPSLYKPLIETNPDYEKVIGLLDEYFLSKDEFDIMSELGLDRLSIDNTMKLIPTKNKSAFTRQWVNLKLDTPSNFFRSYNNRDHPIPFSKGQVVKASAAQIKTEKPDHEDVYDDDDVVVDLKEDDENENEDGDDVLDDKLIKQPKKSSAAKTSTRGRTTTTSKRGRGRGSTTKK</sequence>
<dbReference type="PANTHER" id="PTHR23389:SF6">
    <property type="entry name" value="REPLICATION FACTOR C SUBUNIT 1"/>
    <property type="match status" value="1"/>
</dbReference>
<dbReference type="GO" id="GO:0006281">
    <property type="term" value="P:DNA repair"/>
    <property type="evidence" value="ECO:0007669"/>
    <property type="project" value="InterPro"/>
</dbReference>
<feature type="region of interest" description="Disordered" evidence="10">
    <location>
        <begin position="1"/>
        <end position="50"/>
    </location>
</feature>
<dbReference type="SMART" id="SM00292">
    <property type="entry name" value="BRCT"/>
    <property type="match status" value="1"/>
</dbReference>
<comment type="caution">
    <text evidence="13">The sequence shown here is derived from an EMBL/GenBank/DDBJ whole genome shotgun (WGS) entry which is preliminary data.</text>
</comment>
<dbReference type="GO" id="GO:0005663">
    <property type="term" value="C:DNA replication factor C complex"/>
    <property type="evidence" value="ECO:0007669"/>
    <property type="project" value="InterPro"/>
</dbReference>
<dbReference type="FunFam" id="1.10.8.60:FF:000021">
    <property type="entry name" value="Replication factor C subunit 1"/>
    <property type="match status" value="1"/>
</dbReference>
<evidence type="ECO:0000256" key="5">
    <source>
        <dbReference type="ARBA" id="ARBA00022705"/>
    </source>
</evidence>
<organism evidence="13 14">
    <name type="scientific">Wallemia mellicola</name>
    <dbReference type="NCBI Taxonomy" id="1708541"/>
    <lineage>
        <taxon>Eukaryota</taxon>
        <taxon>Fungi</taxon>
        <taxon>Dikarya</taxon>
        <taxon>Basidiomycota</taxon>
        <taxon>Wallemiomycotina</taxon>
        <taxon>Wallemiomycetes</taxon>
        <taxon>Wallemiales</taxon>
        <taxon>Wallemiaceae</taxon>
        <taxon>Wallemia</taxon>
    </lineage>
</organism>
<keyword evidence="4" id="KW-0597">Phosphoprotein</keyword>
<dbReference type="Gene3D" id="3.40.50.10190">
    <property type="entry name" value="BRCT domain"/>
    <property type="match status" value="1"/>
</dbReference>
<evidence type="ECO:0000256" key="4">
    <source>
        <dbReference type="ARBA" id="ARBA00022553"/>
    </source>
</evidence>
<dbReference type="InterPro" id="IPR001357">
    <property type="entry name" value="BRCT_dom"/>
</dbReference>
<evidence type="ECO:0000313" key="15">
    <source>
        <dbReference type="Proteomes" id="UP000310685"/>
    </source>
</evidence>
<keyword evidence="5" id="KW-0235">DNA replication</keyword>
<dbReference type="GO" id="GO:0005634">
    <property type="term" value="C:nucleus"/>
    <property type="evidence" value="ECO:0007669"/>
    <property type="project" value="UniProtKB-SubCell"/>
</dbReference>
<dbReference type="Proteomes" id="UP000307169">
    <property type="component" value="Unassembled WGS sequence"/>
</dbReference>
<dbReference type="SUPFAM" id="SSF52113">
    <property type="entry name" value="BRCT domain"/>
    <property type="match status" value="1"/>
</dbReference>
<dbReference type="EMBL" id="SPRH01000019">
    <property type="protein sequence ID" value="TIC01021.1"/>
    <property type="molecule type" value="Genomic_DNA"/>
</dbReference>
<evidence type="ECO:0000313" key="12">
    <source>
        <dbReference type="EMBL" id="TIB79767.1"/>
    </source>
</evidence>
<dbReference type="InterPro" id="IPR003959">
    <property type="entry name" value="ATPase_AAA_core"/>
</dbReference>
<dbReference type="SUPFAM" id="SSF48019">
    <property type="entry name" value="post-AAA+ oligomerization domain-like"/>
    <property type="match status" value="1"/>
</dbReference>
<dbReference type="Pfam" id="PF00004">
    <property type="entry name" value="AAA"/>
    <property type="match status" value="1"/>
</dbReference>
<dbReference type="InterPro" id="IPR027417">
    <property type="entry name" value="P-loop_NTPase"/>
</dbReference>
<keyword evidence="8" id="KW-0238">DNA-binding</keyword>
<evidence type="ECO:0000256" key="8">
    <source>
        <dbReference type="ARBA" id="ARBA00023125"/>
    </source>
</evidence>
<dbReference type="Pfam" id="PF00533">
    <property type="entry name" value="BRCT"/>
    <property type="match status" value="1"/>
</dbReference>
<evidence type="ECO:0000256" key="1">
    <source>
        <dbReference type="ARBA" id="ARBA00004123"/>
    </source>
</evidence>
<evidence type="ECO:0000256" key="7">
    <source>
        <dbReference type="ARBA" id="ARBA00022840"/>
    </source>
</evidence>
<dbReference type="PROSITE" id="PS50172">
    <property type="entry name" value="BRCT"/>
    <property type="match status" value="1"/>
</dbReference>
<dbReference type="AlphaFoldDB" id="A0A4V6TS66"/>
<evidence type="ECO:0000256" key="3">
    <source>
        <dbReference type="ARBA" id="ARBA00020401"/>
    </source>
</evidence>
<dbReference type="FunFam" id="1.20.272.10:FF:000005">
    <property type="entry name" value="Replication factor C subunit 1"/>
    <property type="match status" value="1"/>
</dbReference>
<dbReference type="GO" id="GO:0016887">
    <property type="term" value="F:ATP hydrolysis activity"/>
    <property type="evidence" value="ECO:0007669"/>
    <property type="project" value="InterPro"/>
</dbReference>
<evidence type="ECO:0000256" key="6">
    <source>
        <dbReference type="ARBA" id="ARBA00022741"/>
    </source>
</evidence>
<accession>A0A4V6TS66</accession>
<dbReference type="InterPro" id="IPR013725">
    <property type="entry name" value="DNA_replication_fac_RFC1_C"/>
</dbReference>
<dbReference type="Gene3D" id="1.20.272.10">
    <property type="match status" value="1"/>
</dbReference>
<evidence type="ECO:0000313" key="13">
    <source>
        <dbReference type="EMBL" id="TIC01021.1"/>
    </source>
</evidence>
<feature type="region of interest" description="Disordered" evidence="10">
    <location>
        <begin position="154"/>
        <end position="175"/>
    </location>
</feature>
<feature type="compositionally biased region" description="Acidic residues" evidence="10">
    <location>
        <begin position="725"/>
        <end position="751"/>
    </location>
</feature>
<gene>
    <name evidence="13" type="ORF">E3Q17_01945</name>
    <name evidence="12" type="ORF">E3Q22_02276</name>
</gene>
<dbReference type="Pfam" id="PF25361">
    <property type="entry name" value="AAA_lid_RFC1"/>
    <property type="match status" value="1"/>
</dbReference>
<keyword evidence="9" id="KW-0539">Nucleus</keyword>
<protein>
    <recommendedName>
        <fullName evidence="3">Replication factor C subunit 1</fullName>
    </recommendedName>
</protein>
<proteinExistence type="inferred from homology"/>
<dbReference type="Pfam" id="PF08519">
    <property type="entry name" value="RFC1"/>
    <property type="match status" value="1"/>
</dbReference>
<name>A0A4V6TS66_9BASI</name>
<dbReference type="CDD" id="cd00009">
    <property type="entry name" value="AAA"/>
    <property type="match status" value="1"/>
</dbReference>
<comment type="similarity">
    <text evidence="2">Belongs to the activator 1 large subunit family.</text>
</comment>
<evidence type="ECO:0000313" key="14">
    <source>
        <dbReference type="Proteomes" id="UP000307169"/>
    </source>
</evidence>
<evidence type="ECO:0000256" key="9">
    <source>
        <dbReference type="ARBA" id="ARBA00023242"/>
    </source>
</evidence>
<dbReference type="EMBL" id="SPRC01000021">
    <property type="protein sequence ID" value="TIB79767.1"/>
    <property type="molecule type" value="Genomic_DNA"/>
</dbReference>
<dbReference type="Gene3D" id="3.40.50.300">
    <property type="entry name" value="P-loop containing nucleotide triphosphate hydrolases"/>
    <property type="match status" value="1"/>
</dbReference>
<dbReference type="InterPro" id="IPR047854">
    <property type="entry name" value="RFC_lid"/>
</dbReference>
<keyword evidence="6" id="KW-0547">Nucleotide-binding</keyword>
<dbReference type="GO" id="GO:0003689">
    <property type="term" value="F:DNA clamp loader activity"/>
    <property type="evidence" value="ECO:0007669"/>
    <property type="project" value="InterPro"/>
</dbReference>
<evidence type="ECO:0000256" key="2">
    <source>
        <dbReference type="ARBA" id="ARBA00006116"/>
    </source>
</evidence>
<evidence type="ECO:0000259" key="11">
    <source>
        <dbReference type="PROSITE" id="PS50172"/>
    </source>
</evidence>
<dbReference type="SUPFAM" id="SSF52540">
    <property type="entry name" value="P-loop containing nucleoside triphosphate hydrolases"/>
    <property type="match status" value="1"/>
</dbReference>
<comment type="subcellular location">
    <subcellularLocation>
        <location evidence="1">Nucleus</location>
    </subcellularLocation>
</comment>
<evidence type="ECO:0000256" key="10">
    <source>
        <dbReference type="SAM" id="MobiDB-lite"/>
    </source>
</evidence>
<feature type="compositionally biased region" description="Basic and acidic residues" evidence="10">
    <location>
        <begin position="154"/>
        <end position="166"/>
    </location>
</feature>
<dbReference type="PIRSF" id="PIRSF036578">
    <property type="entry name" value="RFC1"/>
    <property type="match status" value="1"/>
</dbReference>
<dbReference type="FunFam" id="3.40.50.300:FF:000395">
    <property type="entry name" value="Replication factor C subunit 1"/>
    <property type="match status" value="1"/>
</dbReference>
<dbReference type="InterPro" id="IPR003593">
    <property type="entry name" value="AAA+_ATPase"/>
</dbReference>
<dbReference type="InterPro" id="IPR008921">
    <property type="entry name" value="DNA_pol3_clamp-load_cplx_C"/>
</dbReference>
<dbReference type="Gene3D" id="1.10.8.60">
    <property type="match status" value="1"/>
</dbReference>
<feature type="compositionally biased region" description="Low complexity" evidence="10">
    <location>
        <begin position="762"/>
        <end position="777"/>
    </location>
</feature>
<dbReference type="InterPro" id="IPR012178">
    <property type="entry name" value="RFC1"/>
</dbReference>
<dbReference type="GO" id="GO:0006271">
    <property type="term" value="P:DNA strand elongation involved in DNA replication"/>
    <property type="evidence" value="ECO:0007669"/>
    <property type="project" value="UniProtKB-ARBA"/>
</dbReference>